<evidence type="ECO:0000256" key="1">
    <source>
        <dbReference type="SAM" id="SignalP"/>
    </source>
</evidence>
<dbReference type="EMBL" id="VOSL01000059">
    <property type="protein sequence ID" value="TXD33795.1"/>
    <property type="molecule type" value="Genomic_DNA"/>
</dbReference>
<gene>
    <name evidence="2" type="ORF">FRC96_15090</name>
</gene>
<keyword evidence="1" id="KW-0732">Signal</keyword>
<protein>
    <submittedName>
        <fullName evidence="2">Tetratricopeptide repeat protein</fullName>
    </submittedName>
</protein>
<dbReference type="Pfam" id="PF13174">
    <property type="entry name" value="TPR_6"/>
    <property type="match status" value="1"/>
</dbReference>
<dbReference type="RefSeq" id="WP_146975608.1">
    <property type="nucleotide sequence ID" value="NZ_VOSL01000059.1"/>
</dbReference>
<sequence>MKFYPALIFTLLLSFVSSPAFAQNIDHAIDLYNHALNDEAKLQFLAIKHDRGAANEHRSEAMYWLGQIAFEESRYAVALGEWEALVSDYPNSERANEIETRLSELGEVLAEHTSDRALSAVASSWLRNGDFWSGSDRTFTIDSSWLPKLEQALHWYDRVIAEFPGTPAAEAAYARKLFALLGWETSGRYGSSYGLKLDFKLITAVTETFAEFEEQFPENPQLQGFRFQIAQAYWGKRQWNEARTWLNRIIEVADGTQTFYTETARQRLEHLEY</sequence>
<dbReference type="Gene3D" id="1.25.40.10">
    <property type="entry name" value="Tetratricopeptide repeat domain"/>
    <property type="match status" value="2"/>
</dbReference>
<dbReference type="InterPro" id="IPR019734">
    <property type="entry name" value="TPR_rpt"/>
</dbReference>
<dbReference type="AlphaFoldDB" id="A0A5C6X710"/>
<dbReference type="InterPro" id="IPR011990">
    <property type="entry name" value="TPR-like_helical_dom_sf"/>
</dbReference>
<feature type="signal peptide" evidence="1">
    <location>
        <begin position="1"/>
        <end position="22"/>
    </location>
</feature>
<evidence type="ECO:0000313" key="3">
    <source>
        <dbReference type="Proteomes" id="UP000321046"/>
    </source>
</evidence>
<evidence type="ECO:0000313" key="2">
    <source>
        <dbReference type="EMBL" id="TXD33795.1"/>
    </source>
</evidence>
<accession>A0A5C6X710</accession>
<name>A0A5C6X710_9DELT</name>
<dbReference type="Proteomes" id="UP000321046">
    <property type="component" value="Unassembled WGS sequence"/>
</dbReference>
<organism evidence="2 3">
    <name type="scientific">Lujinxingia vulgaris</name>
    <dbReference type="NCBI Taxonomy" id="2600176"/>
    <lineage>
        <taxon>Bacteria</taxon>
        <taxon>Deltaproteobacteria</taxon>
        <taxon>Bradymonadales</taxon>
        <taxon>Lujinxingiaceae</taxon>
        <taxon>Lujinxingia</taxon>
    </lineage>
</organism>
<comment type="caution">
    <text evidence="2">The sequence shown here is derived from an EMBL/GenBank/DDBJ whole genome shotgun (WGS) entry which is preliminary data.</text>
</comment>
<dbReference type="OrthoDB" id="6382143at2"/>
<reference evidence="2 3" key="1">
    <citation type="submission" date="2019-08" db="EMBL/GenBank/DDBJ databases">
        <title>Bradymonadales sp. TMQ2.</title>
        <authorList>
            <person name="Liang Q."/>
        </authorList>
    </citation>
    <scope>NUCLEOTIDE SEQUENCE [LARGE SCALE GENOMIC DNA]</scope>
    <source>
        <strain evidence="2 3">TMQ2</strain>
    </source>
</reference>
<dbReference type="SUPFAM" id="SSF48452">
    <property type="entry name" value="TPR-like"/>
    <property type="match status" value="1"/>
</dbReference>
<proteinExistence type="predicted"/>
<feature type="chain" id="PRO_5022789088" evidence="1">
    <location>
        <begin position="23"/>
        <end position="273"/>
    </location>
</feature>